<dbReference type="EMBL" id="JBHSVR010000001">
    <property type="protein sequence ID" value="MFC6633934.1"/>
    <property type="molecule type" value="Genomic_DNA"/>
</dbReference>
<evidence type="ECO:0000256" key="3">
    <source>
        <dbReference type="ARBA" id="ARBA00022737"/>
    </source>
</evidence>
<evidence type="ECO:0000313" key="10">
    <source>
        <dbReference type="EMBL" id="MFC6633934.1"/>
    </source>
</evidence>
<keyword evidence="6" id="KW-1133">Transmembrane helix</keyword>
<evidence type="ECO:0000256" key="8">
    <source>
        <dbReference type="SAM" id="MobiDB-lite"/>
    </source>
</evidence>
<gene>
    <name evidence="10" type="ORF">ACFQBM_11595</name>
</gene>
<dbReference type="Gene3D" id="2.60.40.60">
    <property type="entry name" value="Cadherins"/>
    <property type="match status" value="2"/>
</dbReference>
<evidence type="ECO:0000256" key="1">
    <source>
        <dbReference type="ARBA" id="ARBA00004370"/>
    </source>
</evidence>
<dbReference type="SUPFAM" id="SSF101898">
    <property type="entry name" value="NHL repeat"/>
    <property type="match status" value="1"/>
</dbReference>
<dbReference type="SUPFAM" id="SSF63825">
    <property type="entry name" value="YWTD domain"/>
    <property type="match status" value="1"/>
</dbReference>
<organism evidence="10 11">
    <name type="scientific">Microbulbifer taiwanensis</name>
    <dbReference type="NCBI Taxonomy" id="986746"/>
    <lineage>
        <taxon>Bacteria</taxon>
        <taxon>Pseudomonadati</taxon>
        <taxon>Pseudomonadota</taxon>
        <taxon>Gammaproteobacteria</taxon>
        <taxon>Cellvibrionales</taxon>
        <taxon>Microbulbiferaceae</taxon>
        <taxon>Microbulbifer</taxon>
    </lineage>
</organism>
<feature type="compositionally biased region" description="Low complexity" evidence="8">
    <location>
        <begin position="32"/>
        <end position="41"/>
    </location>
</feature>
<feature type="region of interest" description="Disordered" evidence="8">
    <location>
        <begin position="24"/>
        <end position="46"/>
    </location>
</feature>
<comment type="subcellular location">
    <subcellularLocation>
        <location evidence="1">Membrane</location>
    </subcellularLocation>
</comment>
<dbReference type="CDD" id="cd11304">
    <property type="entry name" value="Cadherin_repeat"/>
    <property type="match status" value="2"/>
</dbReference>
<keyword evidence="11" id="KW-1185">Reference proteome</keyword>
<feature type="domain" description="Cadherin" evidence="9">
    <location>
        <begin position="53"/>
        <end position="148"/>
    </location>
</feature>
<keyword evidence="7" id="KW-0472">Membrane</keyword>
<dbReference type="InterPro" id="IPR015919">
    <property type="entry name" value="Cadherin-like_sf"/>
</dbReference>
<keyword evidence="5" id="KW-0130">Cell adhesion</keyword>
<dbReference type="Proteomes" id="UP001596425">
    <property type="component" value="Unassembled WGS sequence"/>
</dbReference>
<evidence type="ECO:0000256" key="4">
    <source>
        <dbReference type="ARBA" id="ARBA00022837"/>
    </source>
</evidence>
<evidence type="ECO:0000259" key="9">
    <source>
        <dbReference type="PROSITE" id="PS50268"/>
    </source>
</evidence>
<evidence type="ECO:0000313" key="11">
    <source>
        <dbReference type="Proteomes" id="UP001596425"/>
    </source>
</evidence>
<keyword evidence="4" id="KW-0106">Calcium</keyword>
<dbReference type="RefSeq" id="WP_193190381.1">
    <property type="nucleotide sequence ID" value="NZ_JACZFR010000012.1"/>
</dbReference>
<dbReference type="SMART" id="SM00112">
    <property type="entry name" value="CA"/>
    <property type="match status" value="2"/>
</dbReference>
<dbReference type="InterPro" id="IPR050971">
    <property type="entry name" value="Cadherin-domain_protein"/>
</dbReference>
<evidence type="ECO:0000256" key="5">
    <source>
        <dbReference type="ARBA" id="ARBA00022889"/>
    </source>
</evidence>
<sequence length="933" mass="97151">MHSAFNKKLTVLLPALFISACGGGGGGGGGSSDDSPNSPSNRAPEFVSASEVISEENNSGSLLTLSASDADGDTISFSAIGGDDQSRFLIDNGDQLRFGFAPDFENPADSDGDNVYQVTIEASDGKGGKTSRNFVITITDINEGAPEFTSASEITVEEGESDSFYTAAAEDPDRGDVTYSLSGGVDSGLFSIDSASGDLRFIDAPDFEFPEDSDGDNIYQLMIGAADSQGAASQLALEVAVTNLAAPSVRFDFPTGGANLGGKLSNIALTARAVDLESGESATEQLASISVDGRSPTQDVNNPSLWYLETPPSEGRETYPLSAQFVTGETAEDSRLVINEQLIEWPIGVSYDDLYRTYYFADTALDAIFEVGSSRRVISGPTVGSGPALNPIDMEQNFPVVRSDPKNDKFVVLNGDGSIVSVQKTSGDRTPLINPHCEPCANLPKRRAIVLNAVGTVAYATLANSNISYGEVYRYNLSTGEAVKISSSDPSAELGEGPELEFPVGIILDEDKNYLYVGDTSSDSIIRIDIATGNRTTVSGSGVGNGDLLVQPMDLAMNEEGSHIFVANGQGQNVIEVEVATGNQRTISSSDLGEGIAPSALWSIGLSADSSNLLVSNTLLDVAVLSVNIDSGDRSDIASNHVGTGPSSTWSQLDYDPVTNTLYAVSSSDSSVAAVNLEDGSRSVISDPENGAGASIHSPADILVHSVSQRAYIFDSHAKWLAEVDLANGNREVIAAPWKGTGPTMDGVGAMALDVDNNRILLLESSSKSLLAVDLDTGDREVISGNGTGTGAHFDSANGLALDISNNRAFVSNYGTGAILEVDLASGDRASLASSVHGGTDDQTPSDLALDILGNRLLVGTESGQLIAIDLDSATQSILTNGRDTNGVPVSAFSSMAIDSEGKRLFAYDGGLDGLAGIVIVELRSGQRALASK</sequence>
<dbReference type="PRINTS" id="PR00205">
    <property type="entry name" value="CADHERIN"/>
</dbReference>
<dbReference type="InterPro" id="IPR015943">
    <property type="entry name" value="WD40/YVTN_repeat-like_dom_sf"/>
</dbReference>
<evidence type="ECO:0000256" key="6">
    <source>
        <dbReference type="ARBA" id="ARBA00022989"/>
    </source>
</evidence>
<dbReference type="PANTHER" id="PTHR24025:SF31">
    <property type="entry name" value="NEURAL-CADHERIN"/>
    <property type="match status" value="1"/>
</dbReference>
<protein>
    <recommendedName>
        <fullName evidence="9">Cadherin domain-containing protein</fullName>
    </recommendedName>
</protein>
<dbReference type="PANTHER" id="PTHR24025">
    <property type="entry name" value="DESMOGLEIN FAMILY MEMBER"/>
    <property type="match status" value="1"/>
</dbReference>
<keyword evidence="3" id="KW-0677">Repeat</keyword>
<dbReference type="PROSITE" id="PS51257">
    <property type="entry name" value="PROKAR_LIPOPROTEIN"/>
    <property type="match status" value="1"/>
</dbReference>
<evidence type="ECO:0000256" key="7">
    <source>
        <dbReference type="ARBA" id="ARBA00023136"/>
    </source>
</evidence>
<dbReference type="PROSITE" id="PS50268">
    <property type="entry name" value="CADHERIN_2"/>
    <property type="match status" value="2"/>
</dbReference>
<dbReference type="SUPFAM" id="SSF49313">
    <property type="entry name" value="Cadherin-like"/>
    <property type="match status" value="2"/>
</dbReference>
<evidence type="ECO:0000256" key="2">
    <source>
        <dbReference type="ARBA" id="ARBA00022692"/>
    </source>
</evidence>
<keyword evidence="2" id="KW-0812">Transmembrane</keyword>
<dbReference type="InterPro" id="IPR002126">
    <property type="entry name" value="Cadherin-like_dom"/>
</dbReference>
<name>A0ABW1YME4_9GAMM</name>
<feature type="domain" description="Cadherin" evidence="9">
    <location>
        <begin position="148"/>
        <end position="249"/>
    </location>
</feature>
<proteinExistence type="predicted"/>
<dbReference type="Gene3D" id="2.130.10.10">
    <property type="entry name" value="YVTN repeat-like/Quinoprotein amine dehydrogenase"/>
    <property type="match status" value="2"/>
</dbReference>
<reference evidence="11" key="1">
    <citation type="journal article" date="2019" name="Int. J. Syst. Evol. Microbiol.">
        <title>The Global Catalogue of Microorganisms (GCM) 10K type strain sequencing project: providing services to taxonomists for standard genome sequencing and annotation.</title>
        <authorList>
            <consortium name="The Broad Institute Genomics Platform"/>
            <consortium name="The Broad Institute Genome Sequencing Center for Infectious Disease"/>
            <person name="Wu L."/>
            <person name="Ma J."/>
        </authorList>
    </citation>
    <scope>NUCLEOTIDE SEQUENCE [LARGE SCALE GENOMIC DNA]</scope>
    <source>
        <strain evidence="11">CGMCC 1.13718</strain>
    </source>
</reference>
<comment type="caution">
    <text evidence="10">The sequence shown here is derived from an EMBL/GenBank/DDBJ whole genome shotgun (WGS) entry which is preliminary data.</text>
</comment>
<accession>A0ABW1YME4</accession>